<organism evidence="1 2">
    <name type="scientific">Pristionchus entomophagus</name>
    <dbReference type="NCBI Taxonomy" id="358040"/>
    <lineage>
        <taxon>Eukaryota</taxon>
        <taxon>Metazoa</taxon>
        <taxon>Ecdysozoa</taxon>
        <taxon>Nematoda</taxon>
        <taxon>Chromadorea</taxon>
        <taxon>Rhabditida</taxon>
        <taxon>Rhabditina</taxon>
        <taxon>Diplogasteromorpha</taxon>
        <taxon>Diplogasteroidea</taxon>
        <taxon>Neodiplogasteridae</taxon>
        <taxon>Pristionchus</taxon>
    </lineage>
</organism>
<dbReference type="EMBL" id="BTSX01000002">
    <property type="protein sequence ID" value="GMS86906.1"/>
    <property type="molecule type" value="Genomic_DNA"/>
</dbReference>
<dbReference type="AlphaFoldDB" id="A0AAV5SU69"/>
<evidence type="ECO:0000313" key="2">
    <source>
        <dbReference type="Proteomes" id="UP001432027"/>
    </source>
</evidence>
<evidence type="ECO:0000313" key="1">
    <source>
        <dbReference type="EMBL" id="GMS86906.1"/>
    </source>
</evidence>
<keyword evidence="2" id="KW-1185">Reference proteome</keyword>
<sequence>IFFLKFLVQTYPTCKIMRGRGRNNGIHSSSTDIVHVKLWRPQLQPNLIKMRNYYKDGSAFGKSCQIDIGPSAAKLLDGPLEVLAHQGAVLLHIQMV</sequence>
<gene>
    <name evidence="1" type="ORF">PENTCL1PPCAC_9081</name>
</gene>
<comment type="caution">
    <text evidence="1">The sequence shown here is derived from an EMBL/GenBank/DDBJ whole genome shotgun (WGS) entry which is preliminary data.</text>
</comment>
<reference evidence="1" key="1">
    <citation type="submission" date="2023-10" db="EMBL/GenBank/DDBJ databases">
        <title>Genome assembly of Pristionchus species.</title>
        <authorList>
            <person name="Yoshida K."/>
            <person name="Sommer R.J."/>
        </authorList>
    </citation>
    <scope>NUCLEOTIDE SEQUENCE</scope>
    <source>
        <strain evidence="1">RS0144</strain>
    </source>
</reference>
<protein>
    <submittedName>
        <fullName evidence="1">Uncharacterized protein</fullName>
    </submittedName>
</protein>
<dbReference type="Proteomes" id="UP001432027">
    <property type="component" value="Unassembled WGS sequence"/>
</dbReference>
<proteinExistence type="predicted"/>
<accession>A0AAV5SU69</accession>
<name>A0AAV5SU69_9BILA</name>
<feature type="non-terminal residue" evidence="1">
    <location>
        <position position="1"/>
    </location>
</feature>